<organism evidence="3 4">
    <name type="scientific">Cryptosporidium canis</name>
    <dbReference type="NCBI Taxonomy" id="195482"/>
    <lineage>
        <taxon>Eukaryota</taxon>
        <taxon>Sar</taxon>
        <taxon>Alveolata</taxon>
        <taxon>Apicomplexa</taxon>
        <taxon>Conoidasida</taxon>
        <taxon>Coccidia</taxon>
        <taxon>Eucoccidiorida</taxon>
        <taxon>Eimeriorina</taxon>
        <taxon>Cryptosporidiidae</taxon>
        <taxon>Cryptosporidium</taxon>
    </lineage>
</organism>
<evidence type="ECO:0000313" key="4">
    <source>
        <dbReference type="Proteomes" id="UP001071777"/>
    </source>
</evidence>
<feature type="compositionally biased region" description="Acidic residues" evidence="2">
    <location>
        <begin position="164"/>
        <end position="179"/>
    </location>
</feature>
<dbReference type="InterPro" id="IPR036872">
    <property type="entry name" value="CH_dom_sf"/>
</dbReference>
<feature type="region of interest" description="Disordered" evidence="2">
    <location>
        <begin position="164"/>
        <end position="195"/>
    </location>
</feature>
<comment type="caution">
    <text evidence="3">The sequence shown here is derived from an EMBL/GenBank/DDBJ whole genome shotgun (WGS) entry which is preliminary data.</text>
</comment>
<feature type="compositionally biased region" description="Gly residues" evidence="2">
    <location>
        <begin position="328"/>
        <end position="337"/>
    </location>
</feature>
<evidence type="ECO:0000256" key="1">
    <source>
        <dbReference type="SAM" id="Coils"/>
    </source>
</evidence>
<dbReference type="EMBL" id="JAPCXB010000048">
    <property type="protein sequence ID" value="KAJ1612229.1"/>
    <property type="molecule type" value="Genomic_DNA"/>
</dbReference>
<keyword evidence="1" id="KW-0175">Coiled coil</keyword>
<name>A0ABQ8P8F6_9CRYT</name>
<feature type="region of interest" description="Disordered" evidence="2">
    <location>
        <begin position="324"/>
        <end position="346"/>
    </location>
</feature>
<evidence type="ECO:0000313" key="3">
    <source>
        <dbReference type="EMBL" id="KAJ1612229.1"/>
    </source>
</evidence>
<protein>
    <submittedName>
        <fullName evidence="3">Uncharacterized protein</fullName>
    </submittedName>
</protein>
<reference evidence="3" key="1">
    <citation type="submission" date="2022-10" db="EMBL/GenBank/DDBJ databases">
        <title>Adaptive evolution leads to modifications in subtelomeric GC content in a zoonotic Cryptosporidium species.</title>
        <authorList>
            <person name="Li J."/>
            <person name="Feng Y."/>
            <person name="Xiao L."/>
        </authorList>
    </citation>
    <scope>NUCLEOTIDE SEQUENCE</scope>
    <source>
        <strain evidence="3">25894</strain>
    </source>
</reference>
<feature type="coiled-coil region" evidence="1">
    <location>
        <begin position="534"/>
        <end position="561"/>
    </location>
</feature>
<feature type="compositionally biased region" description="Basic and acidic residues" evidence="2">
    <location>
        <begin position="213"/>
        <end position="229"/>
    </location>
</feature>
<keyword evidence="4" id="KW-1185">Reference proteome</keyword>
<sequence length="586" mass="65818">MGPKIKNPQNTLKCCFEWFKTFKIVENGDVSCDDIFEVLVPSNLLLFIQELSPMFFADYALTEEHKVEMAKGLHFLMDGINDYMDGRFRDEIDTLDYDLIASAIEKKGKVQNEILCEVCRVCGFVIVFAVESEYNEDVISNMMILSEDAQIELQHMIQITGEFAEEDEDEEGEEEEGEAEAQKDRSGIGDGHGGISLAHADELERRIESLEKQLKSEQKARQTAEDALKKASAKPKSAIEETEKLENEVWNLQNEKTQLIKEKKEMEAKLRGDIKELQSEIDSYKTEAGKVEGLEQQIKKLKEKVDSLLDLKRQNEKLIKQLEEMEEGGGGGGGGDGGDSEGNKKSTQLLKERISDLEGEIERSEGEKDELQQQLSKLKQQQEKIQKELGIKQEQVRVLLKLLDENGVSIAGKVDINLEEVESFPTPGTESFYITQLSILTEQLNMQKQLLLSEQKRIQLLESQGIRAAGEDSAAHGDGASGGDAATISTLKQQIMIREQEAELHLSAKKEIEKRSQMELKLLSTCLHDMALKYHQCKSIIKQLDEELSSLKQKCQISINATDQDSGLYKDETGGSSEVPFTGNIN</sequence>
<accession>A0ABQ8P8F6</accession>
<evidence type="ECO:0000256" key="2">
    <source>
        <dbReference type="SAM" id="MobiDB-lite"/>
    </source>
</evidence>
<dbReference type="Proteomes" id="UP001071777">
    <property type="component" value="Unassembled WGS sequence"/>
</dbReference>
<dbReference type="SUPFAM" id="SSF116907">
    <property type="entry name" value="Hook domain"/>
    <property type="match status" value="1"/>
</dbReference>
<gene>
    <name evidence="3" type="ORF">OJ252_1326</name>
</gene>
<dbReference type="Gene3D" id="1.10.418.10">
    <property type="entry name" value="Calponin-like domain"/>
    <property type="match status" value="1"/>
</dbReference>
<proteinExistence type="predicted"/>
<feature type="region of interest" description="Disordered" evidence="2">
    <location>
        <begin position="213"/>
        <end position="240"/>
    </location>
</feature>